<dbReference type="SUPFAM" id="SSF53098">
    <property type="entry name" value="Ribonuclease H-like"/>
    <property type="match status" value="1"/>
</dbReference>
<feature type="region of interest" description="Disordered" evidence="1">
    <location>
        <begin position="1"/>
        <end position="222"/>
    </location>
</feature>
<dbReference type="GeneID" id="71993954"/>
<sequence>MSSQEDNDQANKLTKESTEQKKDGKNDDKQKGVLPRCSASLPFRPQAPSSGPSQTQSAQPTVPPTAASASAANPSSSTGATPTMSTATAQRPPRRDFVPPHLKGIPIQGPVSQSINAPGGAHLTAVGPQSVPTSGGSPAPMATTSHGANAIITTSSSGGNHPTLSSPQVAAASSDSAAPLISATGSTFQPSSGNAGSTDPSEANTTAIASSTSSSALPASSGLTQIATAPSSARLARVSATGKTYIPLHARKGTNATATVPVAPHPGTSSTTVPSISQSLSSDVQNPSAGEAASNITKSSSSTLIEDQSSKVQPSTTAVTPSAVIVAGQPSNTKSIKTQKPPRPTFFDAKYAAAAASAQKPMNNVPLRVNQFEIDNSSLGEIFYVYTVSLPQVSGRDVTNIAVKKIMMAAILSPVQPWAAAVARQELFSDYINTVITRKPLSELSGGALTLNDAGEIRTSIDFQNQALNTMDTNRPVLIKLSQTLLLPELLAYCAGQQPSNFNFSEYTKAANILVRHFATTAQVSVGQNRIFPRGNQPRLNSGLLPRIGFFNSVRPFNGSVRLQLNTSAAGFYSDKNLLDFLDAFIIGFDPNDERSIHKSWPEVWGAIKGLKVRLLYTPPDLDSTTAAPRPKIAAAQGRLKTICGYGEAVDAQIFQDRRTGGHPTVKHYFEASVINFPLQHPKLRVVNVGDDERKVWVPMELLSIEAHQAFSSPLQQRDMDKMAKLSCTDPGTNVQRIQEIGLPLLGRPALETNNVLTISPLMSEVKGRILPVPAIRYHVPVLPNDKVSTAKGKWNLANKSFHTGSTLGRLQVIQAGNTPGVSKDACDAFVEELNRLGVTTTLGNWRRAATASDEDLFEAYKGNDGKIVLVIVPDTSAEVYAQVKAWGELRAGVHTVCVTYGKSLKLEKDLGFQSNLALKFNAKLGGKNHVLVDNLTKWLPKSADTKGGQTMVLGADVAHPGPASLRFCPSIAAVVASIDHQCITFPGSMRLQASRQEQIADIKQMVQERLQAWYDHKANMKTLPTRLLFYRDGVSEDQFSMVVKKEFPHIERACQDVAQANNVNGYKPQITLVVCTKRHQTRFYQPAKISDPEKRFFLPSGNAKPGLLVDDPSVRLPNHFDFYLQAHNALKGTAKPCHYFVLKNDMNLTTHQLQMITNSLSWVYATSLTPISMAAPAYYADKLCERGRCYIRPLLLGSHPKRPNIDDVMQGAPQGANEDAKKGHVVQYFTGHQEFWPGDGANPCATDVKDTMFYI</sequence>
<keyword evidence="4" id="KW-1185">Reference proteome</keyword>
<dbReference type="EMBL" id="CP090175">
    <property type="protein sequence ID" value="UJO25254.1"/>
    <property type="molecule type" value="Genomic_DNA"/>
</dbReference>
<organism evidence="3 4">
    <name type="scientific">Passalora fulva</name>
    <name type="common">Tomato leaf mold</name>
    <name type="synonym">Cladosporium fulvum</name>
    <dbReference type="NCBI Taxonomy" id="5499"/>
    <lineage>
        <taxon>Eukaryota</taxon>
        <taxon>Fungi</taxon>
        <taxon>Dikarya</taxon>
        <taxon>Ascomycota</taxon>
        <taxon>Pezizomycotina</taxon>
        <taxon>Dothideomycetes</taxon>
        <taxon>Dothideomycetidae</taxon>
        <taxon>Mycosphaerellales</taxon>
        <taxon>Mycosphaerellaceae</taxon>
        <taxon>Fulvia</taxon>
    </lineage>
</organism>
<dbReference type="SMART" id="SM01163">
    <property type="entry name" value="DUF1785"/>
    <property type="match status" value="1"/>
</dbReference>
<dbReference type="Proteomes" id="UP000756132">
    <property type="component" value="Chromosome 13"/>
</dbReference>
<feature type="compositionally biased region" description="Polar residues" evidence="1">
    <location>
        <begin position="183"/>
        <end position="200"/>
    </location>
</feature>
<dbReference type="SUPFAM" id="SSF101690">
    <property type="entry name" value="PAZ domain"/>
    <property type="match status" value="1"/>
</dbReference>
<dbReference type="AlphaFoldDB" id="A0A9Q8UWP1"/>
<feature type="compositionally biased region" description="Low complexity" evidence="1">
    <location>
        <begin position="52"/>
        <end position="83"/>
    </location>
</feature>
<dbReference type="Gene3D" id="2.170.260.10">
    <property type="entry name" value="paz domain"/>
    <property type="match status" value="1"/>
</dbReference>
<evidence type="ECO:0000256" key="1">
    <source>
        <dbReference type="SAM" id="MobiDB-lite"/>
    </source>
</evidence>
<dbReference type="GO" id="GO:0003676">
    <property type="term" value="F:nucleic acid binding"/>
    <property type="evidence" value="ECO:0007669"/>
    <property type="project" value="InterPro"/>
</dbReference>
<dbReference type="InterPro" id="IPR014811">
    <property type="entry name" value="ArgoL1"/>
</dbReference>
<evidence type="ECO:0000313" key="4">
    <source>
        <dbReference type="Proteomes" id="UP000756132"/>
    </source>
</evidence>
<dbReference type="Gene3D" id="3.40.50.2300">
    <property type="match status" value="1"/>
</dbReference>
<feature type="region of interest" description="Disordered" evidence="1">
    <location>
        <begin position="256"/>
        <end position="318"/>
    </location>
</feature>
<reference evidence="3" key="1">
    <citation type="submission" date="2021-12" db="EMBL/GenBank/DDBJ databases">
        <authorList>
            <person name="Zaccaron A."/>
            <person name="Stergiopoulos I."/>
        </authorList>
    </citation>
    <scope>NUCLEOTIDE SEQUENCE</scope>
    <source>
        <strain evidence="3">Race5_Kim</strain>
    </source>
</reference>
<accession>A0A9Q8UWP1</accession>
<dbReference type="InterPro" id="IPR012337">
    <property type="entry name" value="RNaseH-like_sf"/>
</dbReference>
<name>A0A9Q8UWP1_PASFU</name>
<evidence type="ECO:0000259" key="2">
    <source>
        <dbReference type="PROSITE" id="PS50822"/>
    </source>
</evidence>
<feature type="compositionally biased region" description="Polar residues" evidence="1">
    <location>
        <begin position="267"/>
        <end position="318"/>
    </location>
</feature>
<dbReference type="Gene3D" id="3.30.420.10">
    <property type="entry name" value="Ribonuclease H-like superfamily/Ribonuclease H"/>
    <property type="match status" value="1"/>
</dbReference>
<feature type="compositionally biased region" description="Low complexity" evidence="1">
    <location>
        <begin position="201"/>
        <end position="221"/>
    </location>
</feature>
<dbReference type="InterPro" id="IPR036085">
    <property type="entry name" value="PAZ_dom_sf"/>
</dbReference>
<dbReference type="InterPro" id="IPR003165">
    <property type="entry name" value="Piwi"/>
</dbReference>
<dbReference type="OrthoDB" id="10252740at2759"/>
<feature type="domain" description="Piwi" evidence="2">
    <location>
        <begin position="868"/>
        <end position="1193"/>
    </location>
</feature>
<dbReference type="RefSeq" id="XP_047769620.1">
    <property type="nucleotide sequence ID" value="XM_047913224.1"/>
</dbReference>
<gene>
    <name evidence="3" type="ORF">CLAFUR5_14076</name>
</gene>
<feature type="compositionally biased region" description="Polar residues" evidence="1">
    <location>
        <begin position="130"/>
        <end position="176"/>
    </location>
</feature>
<reference evidence="3" key="2">
    <citation type="journal article" date="2022" name="Microb. Genom.">
        <title>A chromosome-scale genome assembly of the tomato pathogen Cladosporium fulvum reveals a compartmentalized genome architecture and the presence of a dispensable chromosome.</title>
        <authorList>
            <person name="Zaccaron A.Z."/>
            <person name="Chen L.H."/>
            <person name="Samaras A."/>
            <person name="Stergiopoulos I."/>
        </authorList>
    </citation>
    <scope>NUCLEOTIDE SEQUENCE</scope>
    <source>
        <strain evidence="3">Race5_Kim</strain>
    </source>
</reference>
<dbReference type="PROSITE" id="PS50822">
    <property type="entry name" value="PIWI"/>
    <property type="match status" value="1"/>
</dbReference>
<feature type="compositionally biased region" description="Basic and acidic residues" evidence="1">
    <location>
        <begin position="13"/>
        <end position="31"/>
    </location>
</feature>
<protein>
    <recommendedName>
        <fullName evidence="2">Piwi domain-containing protein</fullName>
    </recommendedName>
</protein>
<proteinExistence type="predicted"/>
<dbReference type="InterPro" id="IPR036397">
    <property type="entry name" value="RNaseH_sf"/>
</dbReference>
<dbReference type="SMART" id="SM00950">
    <property type="entry name" value="Piwi"/>
    <property type="match status" value="1"/>
</dbReference>
<dbReference type="Pfam" id="PF02171">
    <property type="entry name" value="Piwi"/>
    <property type="match status" value="1"/>
</dbReference>
<evidence type="ECO:0000313" key="3">
    <source>
        <dbReference type="EMBL" id="UJO25254.1"/>
    </source>
</evidence>
<dbReference type="KEGG" id="ffu:CLAFUR5_14076"/>
<dbReference type="CDD" id="cd02846">
    <property type="entry name" value="PAZ_argonaute_like"/>
    <property type="match status" value="1"/>
</dbReference>
<dbReference type="PANTHER" id="PTHR22891">
    <property type="entry name" value="EUKARYOTIC TRANSLATION INITIATION FACTOR 2C"/>
    <property type="match status" value="1"/>
</dbReference>